<dbReference type="KEGG" id="suam:BOO69_17245"/>
<evidence type="ECO:0000313" key="2">
    <source>
        <dbReference type="EMBL" id="APE44958.1"/>
    </source>
</evidence>
<accession>A0A1J0WLA9</accession>
<gene>
    <name evidence="2" type="ORF">BOO69_17245</name>
</gene>
<keyword evidence="3" id="KW-1185">Reference proteome</keyword>
<dbReference type="Proteomes" id="UP000181897">
    <property type="component" value="Chromosome"/>
</dbReference>
<evidence type="ECO:0000313" key="3">
    <source>
        <dbReference type="Proteomes" id="UP000181897"/>
    </source>
</evidence>
<dbReference type="EMBL" id="CP018076">
    <property type="protein sequence ID" value="APE44958.1"/>
    <property type="molecule type" value="Genomic_DNA"/>
</dbReference>
<organism evidence="2 3">
    <name type="scientific">Sulfitobacter alexandrii</name>
    <dbReference type="NCBI Taxonomy" id="1917485"/>
    <lineage>
        <taxon>Bacteria</taxon>
        <taxon>Pseudomonadati</taxon>
        <taxon>Pseudomonadota</taxon>
        <taxon>Alphaproteobacteria</taxon>
        <taxon>Rhodobacterales</taxon>
        <taxon>Roseobacteraceae</taxon>
        <taxon>Sulfitobacter</taxon>
    </lineage>
</organism>
<reference evidence="2 3" key="1">
    <citation type="submission" date="2016-11" db="EMBL/GenBank/DDBJ databases">
        <title>Complete genome sequence of Sulfitobacter sp. AM1-D1, a toxic bacteria associated with marine dinoflagellate Alexandrium minutum in East China Sea.</title>
        <authorList>
            <person name="Yang Q."/>
            <person name="Zhang X."/>
            <person name="Tian X."/>
        </authorList>
    </citation>
    <scope>NUCLEOTIDE SEQUENCE [LARGE SCALE GENOMIC DNA]</scope>
    <source>
        <strain evidence="2 3">AM1-D1</strain>
    </source>
</reference>
<keyword evidence="1" id="KW-0732">Signal</keyword>
<feature type="signal peptide" evidence="1">
    <location>
        <begin position="1"/>
        <end position="17"/>
    </location>
</feature>
<proteinExistence type="predicted"/>
<evidence type="ECO:0000256" key="1">
    <source>
        <dbReference type="SAM" id="SignalP"/>
    </source>
</evidence>
<feature type="chain" id="PRO_5012046021" evidence="1">
    <location>
        <begin position="18"/>
        <end position="245"/>
    </location>
</feature>
<sequence>MRLWISALCGAAMAVSAAPVAAQFLPAEVQGSWDVSENECARTGTSITQIDISADRIDTFAGDAIVREVDRTGPVTFVAADFLQLEGAAEIGDRERTYYRLTQRAGPDRLTFKTQEGEPVDLVRCATERGAAQGDSAVHGQGPLPVPTGLWVQAGETCANPANASWRVYDGRGLFGAKSNGCDAVEIHAEGRTHVIDQTCTASYDQSRSTYRDIVEVKAPKRLGLIEQGESVMRDFNWCGPRTAP</sequence>
<protein>
    <submittedName>
        <fullName evidence="2">Uncharacterized protein</fullName>
    </submittedName>
</protein>
<name>A0A1J0WLA9_9RHOB</name>
<dbReference type="AlphaFoldDB" id="A0A1J0WLA9"/>